<protein>
    <recommendedName>
        <fullName evidence="3">phospholipase D</fullName>
        <ecNumber evidence="3">3.1.4.4</ecNumber>
    </recommendedName>
</protein>
<evidence type="ECO:0000256" key="5">
    <source>
        <dbReference type="ARBA" id="ARBA00022963"/>
    </source>
</evidence>
<evidence type="ECO:0000256" key="1">
    <source>
        <dbReference type="ARBA" id="ARBA00000798"/>
    </source>
</evidence>
<dbReference type="Gene3D" id="3.30.870.10">
    <property type="entry name" value="Endonuclease Chain A"/>
    <property type="match status" value="1"/>
</dbReference>
<dbReference type="Gene3D" id="1.10.287.110">
    <property type="entry name" value="DnaJ domain"/>
    <property type="match status" value="1"/>
</dbReference>
<dbReference type="InterPro" id="IPR025202">
    <property type="entry name" value="PLD-like_dom"/>
</dbReference>
<dbReference type="RefSeq" id="WP_148405366.1">
    <property type="nucleotide sequence ID" value="NZ_VSKK01000006.1"/>
</dbReference>
<dbReference type="CDD" id="cd06257">
    <property type="entry name" value="DnaJ"/>
    <property type="match status" value="1"/>
</dbReference>
<dbReference type="GO" id="GO:0006793">
    <property type="term" value="P:phosphorus metabolic process"/>
    <property type="evidence" value="ECO:0007669"/>
    <property type="project" value="UniProtKB-ARBA"/>
</dbReference>
<evidence type="ECO:0000256" key="7">
    <source>
        <dbReference type="SAM" id="Coils"/>
    </source>
</evidence>
<feature type="coiled-coil region" evidence="7">
    <location>
        <begin position="397"/>
        <end position="457"/>
    </location>
</feature>
<keyword evidence="5" id="KW-0442">Lipid degradation</keyword>
<evidence type="ECO:0000256" key="6">
    <source>
        <dbReference type="ARBA" id="ARBA00023098"/>
    </source>
</evidence>
<proteinExistence type="inferred from homology"/>
<dbReference type="CDD" id="cd09116">
    <property type="entry name" value="PLDc_Nuc_like"/>
    <property type="match status" value="1"/>
</dbReference>
<dbReference type="AlphaFoldDB" id="A0A5D0QZK4"/>
<comment type="catalytic activity">
    <reaction evidence="1">
        <text>a 1,2-diacyl-sn-glycero-3-phosphocholine + H2O = a 1,2-diacyl-sn-glycero-3-phosphate + choline + H(+)</text>
        <dbReference type="Rhea" id="RHEA:14445"/>
        <dbReference type="ChEBI" id="CHEBI:15354"/>
        <dbReference type="ChEBI" id="CHEBI:15377"/>
        <dbReference type="ChEBI" id="CHEBI:15378"/>
        <dbReference type="ChEBI" id="CHEBI:57643"/>
        <dbReference type="ChEBI" id="CHEBI:58608"/>
        <dbReference type="EC" id="3.1.4.4"/>
    </reaction>
</comment>
<keyword evidence="7" id="KW-0175">Coiled coil</keyword>
<dbReference type="InterPro" id="IPR036869">
    <property type="entry name" value="J_dom_sf"/>
</dbReference>
<dbReference type="EMBL" id="VSKK01000006">
    <property type="protein sequence ID" value="TYB74046.1"/>
    <property type="molecule type" value="Genomic_DNA"/>
</dbReference>
<keyword evidence="4" id="KW-0378">Hydrolase</keyword>
<evidence type="ECO:0000313" key="10">
    <source>
        <dbReference type="EMBL" id="TYB74046.1"/>
    </source>
</evidence>
<dbReference type="InterPro" id="IPR001736">
    <property type="entry name" value="PLipase_D/transphosphatidylase"/>
</dbReference>
<reference evidence="10 11" key="1">
    <citation type="submission" date="2019-08" db="EMBL/GenBank/DDBJ databases">
        <title>Genomes of Antarctic Bizionia species.</title>
        <authorList>
            <person name="Bowman J.P."/>
        </authorList>
    </citation>
    <scope>NUCLEOTIDE SEQUENCE [LARGE SCALE GENOMIC DNA]</scope>
    <source>
        <strain evidence="10 11">ADA-4</strain>
    </source>
</reference>
<evidence type="ECO:0000256" key="3">
    <source>
        <dbReference type="ARBA" id="ARBA00012027"/>
    </source>
</evidence>
<evidence type="ECO:0000256" key="4">
    <source>
        <dbReference type="ARBA" id="ARBA00022801"/>
    </source>
</evidence>
<dbReference type="InterPro" id="IPR051406">
    <property type="entry name" value="PLD_domain"/>
</dbReference>
<dbReference type="PROSITE" id="PS50035">
    <property type="entry name" value="PLD"/>
    <property type="match status" value="1"/>
</dbReference>
<dbReference type="PROSITE" id="PS50076">
    <property type="entry name" value="DNAJ_2"/>
    <property type="match status" value="1"/>
</dbReference>
<dbReference type="EC" id="3.1.4.4" evidence="3"/>
<evidence type="ECO:0000259" key="9">
    <source>
        <dbReference type="PROSITE" id="PS50076"/>
    </source>
</evidence>
<evidence type="ECO:0000256" key="2">
    <source>
        <dbReference type="ARBA" id="ARBA00008664"/>
    </source>
</evidence>
<feature type="domain" description="J" evidence="9">
    <location>
        <begin position="310"/>
        <end position="383"/>
    </location>
</feature>
<evidence type="ECO:0000313" key="11">
    <source>
        <dbReference type="Proteomes" id="UP000323720"/>
    </source>
</evidence>
<dbReference type="PANTHER" id="PTHR43856:SF1">
    <property type="entry name" value="MITOCHONDRIAL CARDIOLIPIN HYDROLASE"/>
    <property type="match status" value="1"/>
</dbReference>
<sequence length="462" mass="54677">MQIDSYFTQQTDVKSIILDHLDKTENTVFVAVAWFTDKKLFNKILELQSKGIRVEVIITDHEFNHNSYNDYNLIDDNGGYFSMVGSDIRLMHMKFCIIDFNTVISGSANWSKKAFSTNNEEVTIVIDNLGRANEFVSEFKRLKELSTNIDVNKEVLLLNEVFKLFKLIKAFIEIGEPNKMQPYIYRLEDNPDLNEVVLNLKNANYDLAVAKMNKFEKDRTILIDITAIEKQQLLNQINLISYQLESLEFKKSDVERLIEQFNHRYIIELNPLISKILQLKRKIYKKLERFGFSDEEFQNVDEEFHRKNAEYQRELEIDLPHLDEADSRNIKEMYRNASKYCHPDSAKCVFEDKEKAAEIFSALTDAYKMNDIENVKRIHDDITSQNPSFNFSMDSALDKLRLRFESLKEKYTRIKDELSLIICSDTYIEIVSIENWDVYFREQKEQLEREYESLELEYTNHE</sequence>
<organism evidence="10 11">
    <name type="scientific">Bizionia myxarmorum</name>
    <dbReference type="NCBI Taxonomy" id="291186"/>
    <lineage>
        <taxon>Bacteria</taxon>
        <taxon>Pseudomonadati</taxon>
        <taxon>Bacteroidota</taxon>
        <taxon>Flavobacteriia</taxon>
        <taxon>Flavobacteriales</taxon>
        <taxon>Flavobacteriaceae</taxon>
        <taxon>Bizionia</taxon>
    </lineage>
</organism>
<name>A0A5D0QZK4_9FLAO</name>
<gene>
    <name evidence="10" type="ORF">ES674_14945</name>
</gene>
<accession>A0A5D0QZK4</accession>
<dbReference type="Proteomes" id="UP000323720">
    <property type="component" value="Unassembled WGS sequence"/>
</dbReference>
<dbReference type="PANTHER" id="PTHR43856">
    <property type="entry name" value="CARDIOLIPIN HYDROLASE"/>
    <property type="match status" value="1"/>
</dbReference>
<keyword evidence="6" id="KW-0443">Lipid metabolism</keyword>
<dbReference type="SUPFAM" id="SSF46565">
    <property type="entry name" value="Chaperone J-domain"/>
    <property type="match status" value="1"/>
</dbReference>
<dbReference type="SUPFAM" id="SSF56024">
    <property type="entry name" value="Phospholipase D/nuclease"/>
    <property type="match status" value="1"/>
</dbReference>
<dbReference type="GO" id="GO:0016042">
    <property type="term" value="P:lipid catabolic process"/>
    <property type="evidence" value="ECO:0007669"/>
    <property type="project" value="UniProtKB-KW"/>
</dbReference>
<comment type="similarity">
    <text evidence="2">Belongs to the phospholipase D family.</text>
</comment>
<dbReference type="OrthoDB" id="9762009at2"/>
<comment type="caution">
    <text evidence="10">The sequence shown here is derived from an EMBL/GenBank/DDBJ whole genome shotgun (WGS) entry which is preliminary data.</text>
</comment>
<dbReference type="InterPro" id="IPR001623">
    <property type="entry name" value="DnaJ_domain"/>
</dbReference>
<dbReference type="GO" id="GO:0016891">
    <property type="term" value="F:RNA endonuclease activity producing 5'-phosphomonoesters, hydrolytic mechanism"/>
    <property type="evidence" value="ECO:0007669"/>
    <property type="project" value="TreeGrafter"/>
</dbReference>
<dbReference type="Pfam" id="PF13091">
    <property type="entry name" value="PLDc_2"/>
    <property type="match status" value="1"/>
</dbReference>
<keyword evidence="11" id="KW-1185">Reference proteome</keyword>
<dbReference type="GO" id="GO:0004630">
    <property type="term" value="F:phospholipase D activity"/>
    <property type="evidence" value="ECO:0007669"/>
    <property type="project" value="UniProtKB-EC"/>
</dbReference>
<evidence type="ECO:0000259" key="8">
    <source>
        <dbReference type="PROSITE" id="PS50035"/>
    </source>
</evidence>
<feature type="domain" description="PLD phosphodiesterase" evidence="8">
    <location>
        <begin position="87"/>
        <end position="114"/>
    </location>
</feature>